<dbReference type="KEGG" id="jeh:EJN90_07690"/>
<evidence type="ECO:0000256" key="1">
    <source>
        <dbReference type="SAM" id="Phobius"/>
    </source>
</evidence>
<keyword evidence="3" id="KW-1185">Reference proteome</keyword>
<sequence>MKNKNILNSNLYTALRYLYYFLTTNLLFLLVNMLFFVVFFSVPLLVENVLIYSLALIPTGPALAALFFSMGVLVRQKSLVPLKDFFRGYKDNLKVSLVFWVIQLTLSVIVLVDAFYFYTKGSVLVAIIFALVFVLLAIFSMIGFPMLAIFEITVANIYRSAVVIMWRYFRKQLGNLLTIIAFAVIFYAFPSEMFLFFFSLIAFYIMRSNQTMFIDLESQFSQINGSYERGTHDD</sequence>
<keyword evidence="1" id="KW-0812">Transmembrane</keyword>
<feature type="transmembrane region" description="Helical" evidence="1">
    <location>
        <begin position="173"/>
        <end position="206"/>
    </location>
</feature>
<feature type="transmembrane region" description="Helical" evidence="1">
    <location>
        <begin position="50"/>
        <end position="74"/>
    </location>
</feature>
<dbReference type="Pfam" id="PF04854">
    <property type="entry name" value="DUF624"/>
    <property type="match status" value="1"/>
</dbReference>
<reference evidence="3" key="1">
    <citation type="submission" date="2018-12" db="EMBL/GenBank/DDBJ databases">
        <title>Complete genome sequencing of Jeotgalibaca sp. H21T32.</title>
        <authorList>
            <person name="Bae J.-W."/>
            <person name="Lee S.-Y."/>
        </authorList>
    </citation>
    <scope>NUCLEOTIDE SEQUENCE [LARGE SCALE GENOMIC DNA]</scope>
    <source>
        <strain evidence="3">H21T32</strain>
    </source>
</reference>
<feature type="transmembrane region" description="Helical" evidence="1">
    <location>
        <begin position="20"/>
        <end position="44"/>
    </location>
</feature>
<feature type="transmembrane region" description="Helical" evidence="1">
    <location>
        <begin position="95"/>
        <end position="118"/>
    </location>
</feature>
<feature type="transmembrane region" description="Helical" evidence="1">
    <location>
        <begin position="124"/>
        <end position="152"/>
    </location>
</feature>
<protein>
    <submittedName>
        <fullName evidence="2">DUF624 domain-containing protein</fullName>
    </submittedName>
</protein>
<dbReference type="AlphaFoldDB" id="A0A3S9HB06"/>
<proteinExistence type="predicted"/>
<gene>
    <name evidence="2" type="ORF">EJN90_07690</name>
</gene>
<dbReference type="RefSeq" id="WP_126110025.1">
    <property type="nucleotide sequence ID" value="NZ_CP034465.1"/>
</dbReference>
<organism evidence="2 3">
    <name type="scientific">Jeotgalibaca ciconiae</name>
    <dbReference type="NCBI Taxonomy" id="2496265"/>
    <lineage>
        <taxon>Bacteria</taxon>
        <taxon>Bacillati</taxon>
        <taxon>Bacillota</taxon>
        <taxon>Bacilli</taxon>
        <taxon>Lactobacillales</taxon>
        <taxon>Carnobacteriaceae</taxon>
        <taxon>Jeotgalibaca</taxon>
    </lineage>
</organism>
<dbReference type="Proteomes" id="UP000273326">
    <property type="component" value="Chromosome"/>
</dbReference>
<keyword evidence="1" id="KW-1133">Transmembrane helix</keyword>
<keyword evidence="1" id="KW-0472">Membrane</keyword>
<dbReference type="InterPro" id="IPR006938">
    <property type="entry name" value="DUF624"/>
</dbReference>
<dbReference type="EMBL" id="CP034465">
    <property type="protein sequence ID" value="AZP04524.1"/>
    <property type="molecule type" value="Genomic_DNA"/>
</dbReference>
<evidence type="ECO:0000313" key="3">
    <source>
        <dbReference type="Proteomes" id="UP000273326"/>
    </source>
</evidence>
<dbReference type="OrthoDB" id="2965305at2"/>
<evidence type="ECO:0000313" key="2">
    <source>
        <dbReference type="EMBL" id="AZP04524.1"/>
    </source>
</evidence>
<name>A0A3S9HB06_9LACT</name>
<accession>A0A3S9HB06</accession>